<dbReference type="RefSeq" id="WP_133293289.1">
    <property type="nucleotide sequence ID" value="NZ_SMSJ01000202.1"/>
</dbReference>
<dbReference type="Pfam" id="PF17765">
    <property type="entry name" value="MLTR_LBD"/>
    <property type="match status" value="1"/>
</dbReference>
<dbReference type="AlphaFoldDB" id="A0A4R5Q4H5"/>
<comment type="caution">
    <text evidence="2">The sequence shown here is derived from an EMBL/GenBank/DDBJ whole genome shotgun (WGS) entry which is preliminary data.</text>
</comment>
<dbReference type="OrthoDB" id="5346389at2"/>
<evidence type="ECO:0000313" key="2">
    <source>
        <dbReference type="EMBL" id="TDH57850.1"/>
    </source>
</evidence>
<reference evidence="2 3" key="1">
    <citation type="journal article" date="2016" name="J. Microbiol.">
        <title>Dankookia rubra gen. nov., sp. nov., an alphaproteobacterium isolated from sediment of a shallow stream.</title>
        <authorList>
            <person name="Kim W.H."/>
            <person name="Kim D.H."/>
            <person name="Kang K."/>
            <person name="Ahn T.Y."/>
        </authorList>
    </citation>
    <scope>NUCLEOTIDE SEQUENCE [LARGE SCALE GENOMIC DNA]</scope>
    <source>
        <strain evidence="2 3">JCM30602</strain>
    </source>
</reference>
<dbReference type="InterPro" id="IPR041413">
    <property type="entry name" value="MLTR_LBD"/>
</dbReference>
<feature type="domain" description="MmyB-like transcription regulator ligand binding" evidence="1">
    <location>
        <begin position="18"/>
        <end position="170"/>
    </location>
</feature>
<dbReference type="PANTHER" id="PTHR35010:SF3">
    <property type="entry name" value="BLL4873 PROTEIN"/>
    <property type="match status" value="1"/>
</dbReference>
<evidence type="ECO:0000259" key="1">
    <source>
        <dbReference type="Pfam" id="PF17765"/>
    </source>
</evidence>
<dbReference type="Gene3D" id="3.30.450.180">
    <property type="match status" value="1"/>
</dbReference>
<evidence type="ECO:0000313" key="3">
    <source>
        <dbReference type="Proteomes" id="UP000295096"/>
    </source>
</evidence>
<gene>
    <name evidence="2" type="ORF">E2C06_35755</name>
</gene>
<organism evidence="2 3">
    <name type="scientific">Dankookia rubra</name>
    <dbReference type="NCBI Taxonomy" id="1442381"/>
    <lineage>
        <taxon>Bacteria</taxon>
        <taxon>Pseudomonadati</taxon>
        <taxon>Pseudomonadota</taxon>
        <taxon>Alphaproteobacteria</taxon>
        <taxon>Acetobacterales</taxon>
        <taxon>Roseomonadaceae</taxon>
        <taxon>Dankookia</taxon>
    </lineage>
</organism>
<dbReference type="PANTHER" id="PTHR35010">
    <property type="entry name" value="BLL4672 PROTEIN-RELATED"/>
    <property type="match status" value="1"/>
</dbReference>
<dbReference type="Proteomes" id="UP000295096">
    <property type="component" value="Unassembled WGS sequence"/>
</dbReference>
<name>A0A4R5Q4H5_9PROT</name>
<dbReference type="EMBL" id="SMSJ01000202">
    <property type="protein sequence ID" value="TDH57850.1"/>
    <property type="molecule type" value="Genomic_DNA"/>
</dbReference>
<protein>
    <submittedName>
        <fullName evidence="2">Transcriptional regulator</fullName>
    </submittedName>
</protein>
<accession>A0A4R5Q4H5</accession>
<sequence>MLGLAAAGGRQPFQRESVPDPLRRIVGSLPEPAYLTGQRWDILAWNAAAAALFGDFGQLGTEDRNILHWMLTGPAAKRLFGESWAEEARRIVSLFRAAHDLWPSDPAFESLVARLHAGCPEFDSWWRAHGIGAPVSGTKYLHHPTRGTTRYEYASFQANDNPALKLALYART</sequence>
<proteinExistence type="predicted"/>
<keyword evidence="3" id="KW-1185">Reference proteome</keyword>